<comment type="caution">
    <text evidence="3">The sequence shown here is derived from an EMBL/GenBank/DDBJ whole genome shotgun (WGS) entry which is preliminary data.</text>
</comment>
<reference evidence="3 4" key="1">
    <citation type="submission" date="2019-02" db="EMBL/GenBank/DDBJ databases">
        <title>Deep-cultivation of Planctomycetes and their phenomic and genomic characterization uncovers novel biology.</title>
        <authorList>
            <person name="Wiegand S."/>
            <person name="Jogler M."/>
            <person name="Boedeker C."/>
            <person name="Pinto D."/>
            <person name="Vollmers J."/>
            <person name="Rivas-Marin E."/>
            <person name="Kohn T."/>
            <person name="Peeters S.H."/>
            <person name="Heuer A."/>
            <person name="Rast P."/>
            <person name="Oberbeckmann S."/>
            <person name="Bunk B."/>
            <person name="Jeske O."/>
            <person name="Meyerdierks A."/>
            <person name="Storesund J.E."/>
            <person name="Kallscheuer N."/>
            <person name="Luecker S."/>
            <person name="Lage O.M."/>
            <person name="Pohl T."/>
            <person name="Merkel B.J."/>
            <person name="Hornburger P."/>
            <person name="Mueller R.-W."/>
            <person name="Bruemmer F."/>
            <person name="Labrenz M."/>
            <person name="Spormann A.M."/>
            <person name="Op Den Camp H."/>
            <person name="Overmann J."/>
            <person name="Amann R."/>
            <person name="Jetten M.S.M."/>
            <person name="Mascher T."/>
            <person name="Medema M.H."/>
            <person name="Devos D.P."/>
            <person name="Kaster A.-K."/>
            <person name="Ovreas L."/>
            <person name="Rohde M."/>
            <person name="Galperin M.Y."/>
            <person name="Jogler C."/>
        </authorList>
    </citation>
    <scope>NUCLEOTIDE SEQUENCE [LARGE SCALE GENOMIC DNA]</scope>
    <source>
        <strain evidence="3 4">Pla22</strain>
    </source>
</reference>
<feature type="transmembrane region" description="Helical" evidence="2">
    <location>
        <begin position="24"/>
        <end position="46"/>
    </location>
</feature>
<keyword evidence="2" id="KW-1133">Transmembrane helix</keyword>
<organism evidence="3 4">
    <name type="scientific">Rubripirellula amarantea</name>
    <dbReference type="NCBI Taxonomy" id="2527999"/>
    <lineage>
        <taxon>Bacteria</taxon>
        <taxon>Pseudomonadati</taxon>
        <taxon>Planctomycetota</taxon>
        <taxon>Planctomycetia</taxon>
        <taxon>Pirellulales</taxon>
        <taxon>Pirellulaceae</taxon>
        <taxon>Rubripirellula</taxon>
    </lineage>
</organism>
<accession>A0A5C5WIQ8</accession>
<gene>
    <name evidence="3" type="ORF">Pla22_32530</name>
</gene>
<name>A0A5C5WIQ8_9BACT</name>
<feature type="region of interest" description="Disordered" evidence="1">
    <location>
        <begin position="1197"/>
        <end position="1225"/>
    </location>
</feature>
<sequence>MNTSQLTARTKAANVYRPMQRRGIVLLVVLGMLTLFSILAVSYLVFTSRQRQSAGSIARFESSRIDASDSVETALEKLLVGSNGPETSIWGSDLLGDLYGMRDGVEAHVAPPAAFTGPSSEVAPAVLLNQQFLRFPSLLYLPPLSVANTFPANNASVYTAGSIDRFSDYPFRRNDVQVERRYPGYSGAFSSSMPLDPTVYVERPFFSTDDELNGRLLTFRGGPLEGMTFPIAKYFGDHRNASFGRSQLSGQVVLDIREYLQAPITIEGRSRSLSDWLGDPGFNNARLFYDYPTTATALPTSAEPYASFYLNGRMLNGPGLGWDRPRTSFDTLMGVDRKRTVGTDNPVRPFNLDDVVSVALNATVIDNGGVSAPVSGVPYQVPTGPFDTNPTNQPIYNGTDIPSALQGNYAMHRNAPTISPATPVEAFVQDLPPGDSDEPYDAADFNNMFLSYMPTDQILGEAAPSFVRPAMVNWIINNREGSWTLDRVRQALVALQRSTMRPLPIQNDPSVPAVVSDRSAGVRQLDYSGFTGSNLTPGLNGPIDYNSTSLVTLRNRMIELALALGGRDDDGDGIIDSWDVDNNGDGVVDSVWMDAGLPLTENERGELVKPLVAYLVEDLGGRVNINLAGTMNQARNIRSGRAISGDVQHTPTFLIPASSPGSAPGLVFTDTLGNVGDVSVSGLPQGWGYGPAEIDVRRLFPSYGTFSPSISPGAPLSNFFANDFIRGPQRLLADRSGMLSRSRGWAGSIVDMDDAAYSRIFAAPGHWRDPVTDSGNDYVGMLRNANRPNTHVRNIPTTHPQGLPVDAHGRSTFGLSSSGDLVIAGASTEARSGGLLAGDALDDPYEMDMGATSQPDAPYTLADLEPLLNYDSLDRSLLSNRLISLVEDFHNNGTVGTDVLDRLRRALADSMTVSSNSVATVRGGLPSEFFENTAAATSASSPQTVFEVSLGASLAAQARNAILWELMPESLRAGRKLDLNTKFGNGFDDDGDFVIDDDQNGVITPAGVSIPEVFQLAENHYLGTGGVTTPHSSAGSFTHIAQGEVLRTPVGSRNVSPRALFARHLYVMAMVLIRDANRDVAFDFPHTAPIPPGYDSRFIPGTATTAAEQQDEFAQEYRAWKVAQWAVNVADFRDDDAVMTRFDYDPNPFDGWDVDLAATVNLVGPTIVLPTYRTVWGLEFPELSLEESLAFHDRRVRDTDQDNAGSPDKSLNGTNGMATRGDDDMDQYLVPEGSLFLELRNTRGPQPWRVPADEADDTVNTMNLPREIYTRLPSGQWALNLGAMTPGPVASQVPVWRVAISEVHSPAAISAKSALVSPSSTEPDTSPYYEGAPDYLLQPVGSGAIAAAASLPTPIAVNRDTATLQPEMPDFLDDRFNHFNANTTATYALQNAQRRRAIDRVVFFANGIDPANMVSVLADVYDEGQVFYNRVPSGSYSLGGVFVEPGQHVVIGPRATTHFGINETDAAGATFLDPNTGEFTTPPTDTSEFWSRQKIELFPNSIAYTDLSDTSQTPIFDGTVGPVVNASIRPIVGIQAAADPPPVWATATTSGATDRVGAVTGPIGLNVSEPLPYNTPPAGRSYYTKPTHELDTSVTNAPLSYIDYDQSEGALPDLPFDANPAMSELYRAFGPAGQLTGTHEHFKTAYLQRLADPTQPYNAIENPYITLDYITIDLTVFNGTDDNNRSLQDMAMNDLWVDDADPDPFGAALPEKLASRYKTGKSVTDAATTVVPEVLAYSVNTFPPEVTTPTAYVAAAPYTPYFPIALHLDPAVVADATSNSVGLPTDHSTTLGYANASYGERWQQGTSAYTPGSPSVGQATPGMMPFIGLSHTNFITNVTWLNRPFVSPYELMWVPTSGPGRFTFEFGSALSQIGSDQFRNEFNQVPVSNAPTTAPPPIPPALPTAKTPADPSRYDFNQRFTHLWNYFGSSNNVFAYEPETFRTGGTTTGTKHPWLPGPPVAPDFVGLPVDSMDSTQLDIPAMRRPYSSVEEKWPSPNFWRLLEWVEVPPPFDFETDFVSAELDPLIAGAQPLFGPRFDMTTFGPIGTVDADPRSWTNVDTSTMTWNRASGSWIVPSTPPPGSYSGFWTNDVAMNGFRPPFGFRSGQFRNGLVNLNTIKSVRVYKALMSGFSTAAELDDTIGNNLPAGTGAFFDEFLRTRRGYTPDTGAASRANNWFERGGNPIQTFDHDDNTGTAELASFDRNIPTQFAGVFKSAMGGVIAPLESMRTRPINPDDSSARINDPAGTFDPIEREAISPIQSTLLRGDVDRNGTNLVKPAFERLAEPTPPESHTKSPIHKNLGITRLANMATDQSNVFAVWITVGYFNVDAETMSVGEEAGISTGEIRRPKGFFIIDRSVPVMYEPGRLNNAMDTVKLFRINE</sequence>
<dbReference type="OrthoDB" id="219623at2"/>
<protein>
    <submittedName>
        <fullName evidence="3">Uncharacterized protein</fullName>
    </submittedName>
</protein>
<evidence type="ECO:0000313" key="4">
    <source>
        <dbReference type="Proteomes" id="UP000316598"/>
    </source>
</evidence>
<dbReference type="EMBL" id="SJPI01000002">
    <property type="protein sequence ID" value="TWT50510.1"/>
    <property type="molecule type" value="Genomic_DNA"/>
</dbReference>
<evidence type="ECO:0000313" key="3">
    <source>
        <dbReference type="EMBL" id="TWT50510.1"/>
    </source>
</evidence>
<dbReference type="RefSeq" id="WP_146515730.1">
    <property type="nucleotide sequence ID" value="NZ_SJPI01000002.1"/>
</dbReference>
<proteinExistence type="predicted"/>
<keyword evidence="2" id="KW-0472">Membrane</keyword>
<keyword evidence="4" id="KW-1185">Reference proteome</keyword>
<evidence type="ECO:0000256" key="1">
    <source>
        <dbReference type="SAM" id="MobiDB-lite"/>
    </source>
</evidence>
<dbReference type="Proteomes" id="UP000316598">
    <property type="component" value="Unassembled WGS sequence"/>
</dbReference>
<keyword evidence="2" id="KW-0812">Transmembrane</keyword>
<evidence type="ECO:0000256" key="2">
    <source>
        <dbReference type="SAM" id="Phobius"/>
    </source>
</evidence>